<organism evidence="2 3">
    <name type="scientific">Paraburkholderia youngii</name>
    <dbReference type="NCBI Taxonomy" id="2782701"/>
    <lineage>
        <taxon>Bacteria</taxon>
        <taxon>Pseudomonadati</taxon>
        <taxon>Pseudomonadota</taxon>
        <taxon>Betaproteobacteria</taxon>
        <taxon>Burkholderiales</taxon>
        <taxon>Burkholderiaceae</taxon>
        <taxon>Paraburkholderia</taxon>
    </lineage>
</organism>
<reference evidence="2 3" key="1">
    <citation type="submission" date="2019-08" db="EMBL/GenBank/DDBJ databases">
        <title>Paraburkholderia simonii sp. nov. and P. youngii sp. nov. Brazilian and Mexican Mimosa-associated rhizobia.</title>
        <authorList>
            <person name="Mavima L."/>
            <person name="Beukes C.W."/>
            <person name="Palmer M."/>
            <person name="De Meyer S.E."/>
            <person name="James E.K."/>
            <person name="Maluk M."/>
            <person name="Avontuur J.R."/>
            <person name="Chan W.Y."/>
            <person name="Venter S.N."/>
            <person name="Steenkamp E.T."/>
        </authorList>
    </citation>
    <scope>NUCLEOTIDE SEQUENCE [LARGE SCALE GENOMIC DNA]</scope>
    <source>
        <strain evidence="2 3">JPY454</strain>
    </source>
</reference>
<evidence type="ECO:0000313" key="2">
    <source>
        <dbReference type="EMBL" id="NVI09295.1"/>
    </source>
</evidence>
<keyword evidence="3" id="KW-1185">Reference proteome</keyword>
<proteinExistence type="predicted"/>
<name>A0ABX2NYQ4_9BURK</name>
<accession>A0ABX2NYQ4</accession>
<protein>
    <submittedName>
        <fullName evidence="2">Transposase</fullName>
    </submittedName>
</protein>
<comment type="caution">
    <text evidence="2">The sequence shown here is derived from an EMBL/GenBank/DDBJ whole genome shotgun (WGS) entry which is preliminary data.</text>
</comment>
<sequence length="112" mass="12701">MRRMSAPVISCSRKMSICARGVVYLKNLDPSSGEEAGGARDKTQIVLQLRQHHRLPALLKAAELARSTVYYQSKVLDGGERDKDRYGYRRIAEAIRLAGQRVTRKTVRRLMV</sequence>
<evidence type="ECO:0000313" key="3">
    <source>
        <dbReference type="Proteomes" id="UP000821598"/>
    </source>
</evidence>
<feature type="domain" description="HTH-like" evidence="1">
    <location>
        <begin position="81"/>
        <end position="111"/>
    </location>
</feature>
<dbReference type="Proteomes" id="UP000821598">
    <property type="component" value="Unassembled WGS sequence"/>
</dbReference>
<evidence type="ECO:0000259" key="1">
    <source>
        <dbReference type="Pfam" id="PF13276"/>
    </source>
</evidence>
<dbReference type="InterPro" id="IPR025948">
    <property type="entry name" value="HTH-like_dom"/>
</dbReference>
<dbReference type="Pfam" id="PF13276">
    <property type="entry name" value="HTH_21"/>
    <property type="match status" value="1"/>
</dbReference>
<gene>
    <name evidence="2" type="ORF">FSB64_37620</name>
</gene>
<dbReference type="EMBL" id="VOMC01000074">
    <property type="protein sequence ID" value="NVI09295.1"/>
    <property type="molecule type" value="Genomic_DNA"/>
</dbReference>